<feature type="signal peptide" evidence="2">
    <location>
        <begin position="1"/>
        <end position="23"/>
    </location>
</feature>
<feature type="compositionally biased region" description="Basic and acidic residues" evidence="1">
    <location>
        <begin position="48"/>
        <end position="60"/>
    </location>
</feature>
<dbReference type="EMBL" id="JAULSX010000003">
    <property type="protein sequence ID" value="KAK3494697.1"/>
    <property type="molecule type" value="Genomic_DNA"/>
</dbReference>
<feature type="region of interest" description="Disordered" evidence="1">
    <location>
        <begin position="17"/>
        <end position="82"/>
    </location>
</feature>
<dbReference type="GeneID" id="87869562"/>
<comment type="caution">
    <text evidence="3">The sequence shown here is derived from an EMBL/GenBank/DDBJ whole genome shotgun (WGS) entry which is preliminary data.</text>
</comment>
<organism evidence="3 4">
    <name type="scientific">Neurospora hispaniola</name>
    <dbReference type="NCBI Taxonomy" id="588809"/>
    <lineage>
        <taxon>Eukaryota</taxon>
        <taxon>Fungi</taxon>
        <taxon>Dikarya</taxon>
        <taxon>Ascomycota</taxon>
        <taxon>Pezizomycotina</taxon>
        <taxon>Sordariomycetes</taxon>
        <taxon>Sordariomycetidae</taxon>
        <taxon>Sordariales</taxon>
        <taxon>Sordariaceae</taxon>
        <taxon>Neurospora</taxon>
    </lineage>
</organism>
<dbReference type="RefSeq" id="XP_062694126.1">
    <property type="nucleotide sequence ID" value="XM_062831940.1"/>
</dbReference>
<dbReference type="AlphaFoldDB" id="A0AAJ0MSG3"/>
<accession>A0AAJ0MSG3</accession>
<evidence type="ECO:0000256" key="2">
    <source>
        <dbReference type="SAM" id="SignalP"/>
    </source>
</evidence>
<evidence type="ECO:0000256" key="1">
    <source>
        <dbReference type="SAM" id="MobiDB-lite"/>
    </source>
</evidence>
<sequence length="148" mass="17199">MTTGKRALGLLVTLLYHRSLSPASRPPRKAKNSKLPRECPRKHKTTKKTQDSQDDQDRRPKAFPTLLQESPRTPRGPRRPRTSWYEAEPCLACVYIVKRNRKGCKSESIGDGIGIRRTKRPNERMFFIITYTYTRKARNPVERSLLFS</sequence>
<keyword evidence="4" id="KW-1185">Reference proteome</keyword>
<reference evidence="3 4" key="1">
    <citation type="journal article" date="2023" name="Mol. Phylogenet. Evol.">
        <title>Genome-scale phylogeny and comparative genomics of the fungal order Sordariales.</title>
        <authorList>
            <person name="Hensen N."/>
            <person name="Bonometti L."/>
            <person name="Westerberg I."/>
            <person name="Brannstrom I.O."/>
            <person name="Guillou S."/>
            <person name="Cros-Aarteil S."/>
            <person name="Calhoun S."/>
            <person name="Haridas S."/>
            <person name="Kuo A."/>
            <person name="Mondo S."/>
            <person name="Pangilinan J."/>
            <person name="Riley R."/>
            <person name="LaButti K."/>
            <person name="Andreopoulos B."/>
            <person name="Lipzen A."/>
            <person name="Chen C."/>
            <person name="Yan M."/>
            <person name="Daum C."/>
            <person name="Ng V."/>
            <person name="Clum A."/>
            <person name="Steindorff A."/>
            <person name="Ohm R.A."/>
            <person name="Martin F."/>
            <person name="Silar P."/>
            <person name="Natvig D.O."/>
            <person name="Lalanne C."/>
            <person name="Gautier V."/>
            <person name="Ament-Velasquez S.L."/>
            <person name="Kruys A."/>
            <person name="Hutchinson M.I."/>
            <person name="Powell A.J."/>
            <person name="Barry K."/>
            <person name="Miller A.N."/>
            <person name="Grigoriev I.V."/>
            <person name="Debuchy R."/>
            <person name="Gladieux P."/>
            <person name="Hiltunen Thoren M."/>
            <person name="Johannesson H."/>
        </authorList>
    </citation>
    <scope>NUCLEOTIDE SEQUENCE [LARGE SCALE GENOMIC DNA]</scope>
    <source>
        <strain evidence="3 4">FGSC 10403</strain>
    </source>
</reference>
<name>A0AAJ0MSG3_9PEZI</name>
<evidence type="ECO:0000313" key="4">
    <source>
        <dbReference type="Proteomes" id="UP001285908"/>
    </source>
</evidence>
<gene>
    <name evidence="3" type="ORF">B0T23DRAFT_115287</name>
</gene>
<keyword evidence="2" id="KW-0732">Signal</keyword>
<proteinExistence type="predicted"/>
<feature type="chain" id="PRO_5042478670" description="Secreted protein" evidence="2">
    <location>
        <begin position="24"/>
        <end position="148"/>
    </location>
</feature>
<evidence type="ECO:0008006" key="5">
    <source>
        <dbReference type="Google" id="ProtNLM"/>
    </source>
</evidence>
<dbReference type="Proteomes" id="UP001285908">
    <property type="component" value="Unassembled WGS sequence"/>
</dbReference>
<feature type="compositionally biased region" description="Basic residues" evidence="1">
    <location>
        <begin position="26"/>
        <end position="47"/>
    </location>
</feature>
<protein>
    <recommendedName>
        <fullName evidence="5">Secreted protein</fullName>
    </recommendedName>
</protein>
<evidence type="ECO:0000313" key="3">
    <source>
        <dbReference type="EMBL" id="KAK3494697.1"/>
    </source>
</evidence>